<dbReference type="RefSeq" id="WP_345970790.1">
    <property type="nucleotide sequence ID" value="NZ_CP147920.1"/>
</dbReference>
<evidence type="ECO:0000259" key="4">
    <source>
        <dbReference type="Pfam" id="PF13435"/>
    </source>
</evidence>
<feature type="chain" id="PRO_5046764084" evidence="3">
    <location>
        <begin position="21"/>
        <end position="400"/>
    </location>
</feature>
<organism evidence="5 6">
    <name type="scientific">Sulfurimonas diazotrophicus</name>
    <dbReference type="NCBI Taxonomy" id="3131939"/>
    <lineage>
        <taxon>Bacteria</taxon>
        <taxon>Pseudomonadati</taxon>
        <taxon>Campylobacterota</taxon>
        <taxon>Epsilonproteobacteria</taxon>
        <taxon>Campylobacterales</taxon>
        <taxon>Sulfurimonadaceae</taxon>
        <taxon>Sulfurimonas</taxon>
    </lineage>
</organism>
<dbReference type="SUPFAM" id="SSF48695">
    <property type="entry name" value="Multiheme cytochromes"/>
    <property type="match status" value="1"/>
</dbReference>
<dbReference type="PANTHER" id="PTHR35038">
    <property type="entry name" value="DISSIMILATORY SULFITE REDUCTASE SIRA"/>
    <property type="match status" value="1"/>
</dbReference>
<name>A0ABZ3HDE9_9BACT</name>
<evidence type="ECO:0000313" key="5">
    <source>
        <dbReference type="EMBL" id="XAU15689.1"/>
    </source>
</evidence>
<dbReference type="Gene3D" id="1.10.1130.10">
    <property type="entry name" value="Flavocytochrome C3, Chain A"/>
    <property type="match status" value="1"/>
</dbReference>
<dbReference type="EMBL" id="CP147920">
    <property type="protein sequence ID" value="XAU15689.1"/>
    <property type="molecule type" value="Genomic_DNA"/>
</dbReference>
<dbReference type="Proteomes" id="UP001447842">
    <property type="component" value="Chromosome"/>
</dbReference>
<evidence type="ECO:0000256" key="1">
    <source>
        <dbReference type="ARBA" id="ARBA00022729"/>
    </source>
</evidence>
<proteinExistence type="predicted"/>
<evidence type="ECO:0000313" key="6">
    <source>
        <dbReference type="Proteomes" id="UP001447842"/>
    </source>
</evidence>
<feature type="region of interest" description="Disordered" evidence="2">
    <location>
        <begin position="323"/>
        <end position="343"/>
    </location>
</feature>
<keyword evidence="6" id="KW-1185">Reference proteome</keyword>
<dbReference type="InterPro" id="IPR036280">
    <property type="entry name" value="Multihaem_cyt_sf"/>
</dbReference>
<dbReference type="InterPro" id="IPR023155">
    <property type="entry name" value="Cyt_c-552/4"/>
</dbReference>
<gene>
    <name evidence="5" type="ORF">WCY31_03075</name>
</gene>
<reference evidence="5 6" key="1">
    <citation type="submission" date="2024-03" db="EMBL/GenBank/DDBJ databases">
        <title>Sulfurimonas sp. HSL3-1.</title>
        <authorList>
            <person name="Wang S."/>
        </authorList>
    </citation>
    <scope>NUCLEOTIDE SEQUENCE [LARGE SCALE GENOMIC DNA]</scope>
    <source>
        <strain evidence="5 6">HSL3-1</strain>
    </source>
</reference>
<evidence type="ECO:0000256" key="3">
    <source>
        <dbReference type="SAM" id="SignalP"/>
    </source>
</evidence>
<dbReference type="Pfam" id="PF13435">
    <property type="entry name" value="Cytochrome_C554"/>
    <property type="match status" value="1"/>
</dbReference>
<accession>A0ABZ3HDE9</accession>
<dbReference type="PANTHER" id="PTHR35038:SF8">
    <property type="entry name" value="C-TYPE POLYHEME CYTOCHROME OMCC"/>
    <property type="match status" value="1"/>
</dbReference>
<feature type="signal peptide" evidence="3">
    <location>
        <begin position="1"/>
        <end position="20"/>
    </location>
</feature>
<feature type="domain" description="Cytochrome c-552/4" evidence="4">
    <location>
        <begin position="36"/>
        <end position="136"/>
    </location>
</feature>
<sequence length="400" mass="44824">MKRFAATLLTFAAIGASLYATEAAPELNSQYHDSSKCKSCHAAIVNEWSGSYHAKSHYKHDEYLRQSMEYYARKTRKPINAVKVECAACHNPRVAVTSTDINYQIDVLMGLDEGSEVNAAVSDSSLSEGVNCLVCHNVDSINHDLPADKRGVHRIKWNPVGIMSGPIEDAKSPYHKTQYRDFFGKDPKQLCFVCHANDRSTENFVFANTQKEYKDTKKQCADCHMSPKKEGVASNLPIDNGKPKKRMVREHGFVGAHTNWLWQDALGIEAKKSGDSFIVTLSNENPHNIPTGFGARELILDVIYRSGSKVIETKSISMTQHYTDKRGKPTIPHLASSSTDDMSVPAQGSKTFKVPMVKGAGQVTFELHYRLVNDEIRSLLELKEPQWSEKKFINRTTIRL</sequence>
<evidence type="ECO:0000256" key="2">
    <source>
        <dbReference type="SAM" id="MobiDB-lite"/>
    </source>
</evidence>
<dbReference type="InterPro" id="IPR051829">
    <property type="entry name" value="Multiheme_Cytochr_ET"/>
</dbReference>
<keyword evidence="1 3" id="KW-0732">Signal</keyword>
<protein>
    <submittedName>
        <fullName evidence="5">Multiheme c-type cytochrome</fullName>
    </submittedName>
</protein>